<evidence type="ECO:0000259" key="1">
    <source>
        <dbReference type="Pfam" id="PF13392"/>
    </source>
</evidence>
<proteinExistence type="predicted"/>
<dbReference type="Gene3D" id="3.90.75.20">
    <property type="match status" value="1"/>
</dbReference>
<dbReference type="SUPFAM" id="SSF54060">
    <property type="entry name" value="His-Me finger endonucleases"/>
    <property type="match status" value="1"/>
</dbReference>
<dbReference type="InterPro" id="IPR044925">
    <property type="entry name" value="His-Me_finger_sf"/>
</dbReference>
<dbReference type="EMBL" id="LR798248">
    <property type="protein sequence ID" value="CAB5217774.1"/>
    <property type="molecule type" value="Genomic_DNA"/>
</dbReference>
<reference evidence="2" key="1">
    <citation type="submission" date="2020-05" db="EMBL/GenBank/DDBJ databases">
        <authorList>
            <person name="Chiriac C."/>
            <person name="Salcher M."/>
            <person name="Ghai R."/>
            <person name="Kavagutti S V."/>
        </authorList>
    </citation>
    <scope>NUCLEOTIDE SEQUENCE</scope>
</reference>
<feature type="domain" description="HNH nuclease" evidence="1">
    <location>
        <begin position="131"/>
        <end position="176"/>
    </location>
</feature>
<organism evidence="2">
    <name type="scientific">uncultured Caudovirales phage</name>
    <dbReference type="NCBI Taxonomy" id="2100421"/>
    <lineage>
        <taxon>Viruses</taxon>
        <taxon>Duplodnaviria</taxon>
        <taxon>Heunggongvirae</taxon>
        <taxon>Uroviricota</taxon>
        <taxon>Caudoviricetes</taxon>
        <taxon>Peduoviridae</taxon>
        <taxon>Maltschvirus</taxon>
        <taxon>Maltschvirus maltsch</taxon>
    </lineage>
</organism>
<protein>
    <submittedName>
        <fullName evidence="2">HNH nuclease</fullName>
    </submittedName>
</protein>
<evidence type="ECO:0000313" key="2">
    <source>
        <dbReference type="EMBL" id="CAB5217774.1"/>
    </source>
</evidence>
<dbReference type="Pfam" id="PF13392">
    <property type="entry name" value="HNH_3"/>
    <property type="match status" value="1"/>
</dbReference>
<name>A0A6J7WNU2_9CAUD</name>
<sequence length="206" mass="24793">MRKYWTQSEIQEIKKLYPNNYTKDIATKFNVDVRKIYYLANAYGLKKSVEFLKMELSRQSERLKIIGKKSWFKSGQVSHNKGKKMPSEIYEKCSKTMFKKGTIPHNTKYDGYERTTVDGYVEVRIKKGIFKLKHRLIYEQHYGTVPKNMYIIFKDKNKLNFDINNLELISKKEHMQRNSIQRFPKELKEIMFINSKLKRKINEKQN</sequence>
<dbReference type="InterPro" id="IPR003615">
    <property type="entry name" value="HNH_nuc"/>
</dbReference>
<gene>
    <name evidence="2" type="ORF">UFOVP208_12</name>
</gene>
<accession>A0A6J7WNU2</accession>